<accession>A0A167NUZ0</accession>
<comment type="caution">
    <text evidence="2">The sequence shown here is derived from an EMBL/GenBank/DDBJ whole genome shotgun (WGS) entry which is preliminary data.</text>
</comment>
<proteinExistence type="predicted"/>
<evidence type="ECO:0000256" key="1">
    <source>
        <dbReference type="SAM" id="SignalP"/>
    </source>
</evidence>
<name>A0A167NUZ0_CORDF</name>
<dbReference type="Proteomes" id="UP000076881">
    <property type="component" value="Unassembled WGS sequence"/>
</dbReference>
<sequence length="99" mass="9789">MKFSIAAITLAAVAIASPTEMEARNGGGGQPPSGGVCNVNGNNDGKVVCCDSAIPIVGQLLCNVLAIGGTCTVSQSSYCCKTSANGGLINVSLLNCVNL</sequence>
<dbReference type="EMBL" id="AZHF01000037">
    <property type="protein sequence ID" value="OAA55972.1"/>
    <property type="molecule type" value="Genomic_DNA"/>
</dbReference>
<protein>
    <recommendedName>
        <fullName evidence="4">Hydrophobin</fullName>
    </recommendedName>
</protein>
<evidence type="ECO:0000313" key="2">
    <source>
        <dbReference type="EMBL" id="OAA55972.1"/>
    </source>
</evidence>
<feature type="chain" id="PRO_5007890867" description="Hydrophobin" evidence="1">
    <location>
        <begin position="17"/>
        <end position="99"/>
    </location>
</feature>
<evidence type="ECO:0000313" key="3">
    <source>
        <dbReference type="Proteomes" id="UP000076881"/>
    </source>
</evidence>
<evidence type="ECO:0008006" key="4">
    <source>
        <dbReference type="Google" id="ProtNLM"/>
    </source>
</evidence>
<feature type="signal peptide" evidence="1">
    <location>
        <begin position="1"/>
        <end position="16"/>
    </location>
</feature>
<keyword evidence="1" id="KW-0732">Signal</keyword>
<dbReference type="AlphaFoldDB" id="A0A167NUZ0"/>
<reference evidence="2 3" key="1">
    <citation type="journal article" date="2016" name="Genome Biol. Evol.">
        <title>Divergent and convergent evolution of fungal pathogenicity.</title>
        <authorList>
            <person name="Shang Y."/>
            <person name="Xiao G."/>
            <person name="Zheng P."/>
            <person name="Cen K."/>
            <person name="Zhan S."/>
            <person name="Wang C."/>
        </authorList>
    </citation>
    <scope>NUCLEOTIDE SEQUENCE [LARGE SCALE GENOMIC DNA]</scope>
    <source>
        <strain evidence="2 3">RCEF 1005</strain>
    </source>
</reference>
<organism evidence="2 3">
    <name type="scientific">Akanthomyces lecanii RCEF 1005</name>
    <dbReference type="NCBI Taxonomy" id="1081108"/>
    <lineage>
        <taxon>Eukaryota</taxon>
        <taxon>Fungi</taxon>
        <taxon>Dikarya</taxon>
        <taxon>Ascomycota</taxon>
        <taxon>Pezizomycotina</taxon>
        <taxon>Sordariomycetes</taxon>
        <taxon>Hypocreomycetidae</taxon>
        <taxon>Hypocreales</taxon>
        <taxon>Cordycipitaceae</taxon>
        <taxon>Akanthomyces</taxon>
        <taxon>Cordyceps confragosa</taxon>
    </lineage>
</organism>
<dbReference type="OrthoDB" id="8115477at2759"/>
<keyword evidence="3" id="KW-1185">Reference proteome</keyword>
<gene>
    <name evidence="2" type="ORF">LEL_10973</name>
</gene>